<dbReference type="Pfam" id="PF03265">
    <property type="entry name" value="DNase_II"/>
    <property type="match status" value="1"/>
</dbReference>
<evidence type="ECO:0000313" key="4">
    <source>
        <dbReference type="EMBL" id="KRX11061.1"/>
    </source>
</evidence>
<proteinExistence type="inferred from homology"/>
<dbReference type="OrthoDB" id="10261598at2759"/>
<dbReference type="EMBL" id="LDAU01000007">
    <property type="protein sequence ID" value="KRX11061.1"/>
    <property type="molecule type" value="Genomic_DNA"/>
</dbReference>
<reference evidence="4 5" key="1">
    <citation type="journal article" date="2015" name="Sci. Rep.">
        <title>Genome of the facultative scuticociliatosis pathogen Pseudocohnilembus persalinus provides insight into its virulence through horizontal gene transfer.</title>
        <authorList>
            <person name="Xiong J."/>
            <person name="Wang G."/>
            <person name="Cheng J."/>
            <person name="Tian M."/>
            <person name="Pan X."/>
            <person name="Warren A."/>
            <person name="Jiang C."/>
            <person name="Yuan D."/>
            <person name="Miao W."/>
        </authorList>
    </citation>
    <scope>NUCLEOTIDE SEQUENCE [LARGE SCALE GENOMIC DNA]</scope>
    <source>
        <strain evidence="4">36N120E</strain>
    </source>
</reference>
<dbReference type="PANTHER" id="PTHR10858">
    <property type="entry name" value="DEOXYRIBONUCLEASE II"/>
    <property type="match status" value="1"/>
</dbReference>
<dbReference type="InterPro" id="IPR004947">
    <property type="entry name" value="DNase_II"/>
</dbReference>
<dbReference type="PANTHER" id="PTHR10858:SF23">
    <property type="entry name" value="DEOXYRIBONUCLEASE II"/>
    <property type="match status" value="1"/>
</dbReference>
<dbReference type="AlphaFoldDB" id="A0A0V0R9V2"/>
<gene>
    <name evidence="4" type="ORF">PPERSA_05170</name>
</gene>
<evidence type="ECO:0000256" key="1">
    <source>
        <dbReference type="ARBA" id="ARBA00007527"/>
    </source>
</evidence>
<name>A0A0V0R9V2_PSEPJ</name>
<dbReference type="CDD" id="cd09120">
    <property type="entry name" value="PLDc_DNaseII_1"/>
    <property type="match status" value="1"/>
</dbReference>
<evidence type="ECO:0000313" key="5">
    <source>
        <dbReference type="Proteomes" id="UP000054937"/>
    </source>
</evidence>
<evidence type="ECO:0000256" key="3">
    <source>
        <dbReference type="SAM" id="SignalP"/>
    </source>
</evidence>
<protein>
    <submittedName>
        <fullName evidence="4">Uncharacterized protein</fullName>
    </submittedName>
</protein>
<comment type="caution">
    <text evidence="4">The sequence shown here is derived from an EMBL/GenBank/DDBJ whole genome shotgun (WGS) entry which is preliminary data.</text>
</comment>
<keyword evidence="2" id="KW-0378">Hydrolase</keyword>
<feature type="chain" id="PRO_5006867734" evidence="3">
    <location>
        <begin position="23"/>
        <end position="398"/>
    </location>
</feature>
<feature type="signal peptide" evidence="3">
    <location>
        <begin position="1"/>
        <end position="22"/>
    </location>
</feature>
<keyword evidence="5" id="KW-1185">Reference proteome</keyword>
<dbReference type="OMA" id="HMPQLCA"/>
<organism evidence="4 5">
    <name type="scientific">Pseudocohnilembus persalinus</name>
    <name type="common">Ciliate</name>
    <dbReference type="NCBI Taxonomy" id="266149"/>
    <lineage>
        <taxon>Eukaryota</taxon>
        <taxon>Sar</taxon>
        <taxon>Alveolata</taxon>
        <taxon>Ciliophora</taxon>
        <taxon>Intramacronucleata</taxon>
        <taxon>Oligohymenophorea</taxon>
        <taxon>Scuticociliatia</taxon>
        <taxon>Philasterida</taxon>
        <taxon>Pseudocohnilembidae</taxon>
        <taxon>Pseudocohnilembus</taxon>
    </lineage>
</organism>
<dbReference type="InParanoid" id="A0A0V0R9V2"/>
<comment type="similarity">
    <text evidence="1">Belongs to the DNase II family.</text>
</comment>
<dbReference type="Proteomes" id="UP000054937">
    <property type="component" value="Unassembled WGS sequence"/>
</dbReference>
<dbReference type="GO" id="GO:0004531">
    <property type="term" value="F:deoxyribonuclease II activity"/>
    <property type="evidence" value="ECO:0007669"/>
    <property type="project" value="InterPro"/>
</dbReference>
<accession>A0A0V0R9V2</accession>
<evidence type="ECO:0000256" key="2">
    <source>
        <dbReference type="ARBA" id="ARBA00022801"/>
    </source>
</evidence>
<keyword evidence="3" id="KW-0732">Signal</keyword>
<sequence length="398" mass="44959">MKYTNLIIIALLLIAQIQFTQQSDIVQCLDKDGSPVDWWVMLKMPKSYNSGKQYYYFDVDSSDLTSYDDIGSANSPLFRTLAQIEDYGSDNNFSVLWNDQPDGINVSSTYAHSKGIIGGNSADNGFIINHSTPKFPKLNTSSKKIILEMSSDQQIYAQHYFCMSMDFGVLNKYSANMQINRPYVYHSHIPDSFTKQLNELVKLSENKQKVEDYTTSTLKTLDGQNIVQFAKSGKFNSDLYFDIVAPSYGKSFYFETWGRSLMSATCGTDIDVVSNLAIKFSDTVSYSYTNDHSKYGISVTGYTVCFGDINRMTSQFKRGGGTNCFAQQKLHNILLKAFVEQQGCEKFVLKNGVSDQDLLNNQNSNTVYNEGQKKSQGLQGRFNSILNNIKSFFQDIQE</sequence>